<sequence length="1360" mass="152893">MSAEQGASSSENAIPESTIPNPIAIEIALPANEQSSVISFQSSANETIDSISQNITIMPSTSHLTCFNLVLPGSKVPLDENVTMEELLQDESEGVKLELVEKNYTLKTVREHVMKIRENCGLLQFDNSDPLGVEYSGIDSGSTKFSELHFNEKKFEKTVDEKTEGEKDDAPQTESYKLTNEDKKEFETLKSAIVEGSDASAEDLLITKNPAQLKPALKNMSLSGWNPVSSYSKLNEGHLLYLQVQTLEGDNHHITATINGFYLNNSSNSRFDPSLKTKNLPHKKLAAQGNKKFHSLYNLIQLLSEKFNEVEESNRDLLMSTNPLKFLIPTNSFLSNPWIADRPSYNQQPDFGKTQIQFLVGGSDSGDLLRSWNDDYQQFIDFPKANLTERIARERLLNKTGFEFATAATKTAVAIINGDIPALDISETNLKDKIFLRNNIFYSFAIDSSNQYANAGGEEAARYAAKKDLVAIKKLNNLDDGKVKYAMTTIVDYAGYRVVCQAPIPGVFNQVIPLQEEDFDENGQLKSEELSSRITEKVAYGFGDEFNKINDTKLFEKSFKTISDYFHLKKHTVWSQSAEGEHSNVTELVTSLDTKGLKGSDDRLYIIDMYKTTPLDIKFIEENCDESKEDSYPFRQVLLRHELVDEWFRRNVAKEIKAESEKLSDEDKSQEDGPKITVDAAKFTFNPDAFSLKGKPEDLSAEQLKEVKEDEDCVRQLGDFLHNTIIEEFLADVFTGKAMVPLDGEHLTETLHKQGINLRHLGLLAKKILESKAETEEKRKVELEQIAKDNELKEEEDKKKEAAKKEKEAQENDESKETTEEAEEAEEDNSIFDMNKAAAAYNSFYKVIVQEVIARTSKHVLRSLTDVAGIEFAPSIVSHFLNLLFGFEINSKPEFKLQGFLESAYDLSSPELAALNEKLSSLSTCDALIALVSREAFKRFRLELSVETIKKFIAFNPISLLREISMKFGIQLLAKDYAFDEATFEKFAAATAVQPATSSNAPVSNSKAKKNKKKNNATTPLAQDISKPQNTIFTPSNVLNLVPKINDCTFESSLAQEILNTGREYIYSTIPPSTEEDAEKAAKQREENVNLGVSLVLESLSLQEQVYGSIHPKIAEICSTLSNIYAEIGQVEVAIDYAKRSLIVGERVYGIDSYKVVLSLLNLAFLQNINGSQIASIETYQRILDILKLKSNNSIDKEISEEDCLLASMHPLNTTVISNIGFIYSSLGLFENNIDLYGKAIELSEKFNGKESNVTMILRRNLSQLYLESGQFSSALREYNKLNHLLKKNVGLRHPITKESYLWMERLVRYTYETGKYNKMAQQSKAKQSQTLQAQTSQAQQQQQPAPSKKKNKKKKKKTT</sequence>
<keyword evidence="6" id="KW-1185">Reference proteome</keyword>
<feature type="compositionally biased region" description="Low complexity" evidence="3">
    <location>
        <begin position="997"/>
        <end position="1006"/>
    </location>
</feature>
<feature type="compositionally biased region" description="Low complexity" evidence="3">
    <location>
        <begin position="1321"/>
        <end position="1347"/>
    </location>
</feature>
<dbReference type="SUPFAM" id="SSF103107">
    <property type="entry name" value="Hypothetical protein c14orf129, hspc210"/>
    <property type="match status" value="1"/>
</dbReference>
<evidence type="ECO:0000256" key="2">
    <source>
        <dbReference type="PROSITE-ProRule" id="PRU00339"/>
    </source>
</evidence>
<dbReference type="PROSITE" id="PS50005">
    <property type="entry name" value="TPR"/>
    <property type="match status" value="1"/>
</dbReference>
<feature type="domain" description="Clu" evidence="4">
    <location>
        <begin position="345"/>
        <end position="620"/>
    </location>
</feature>
<dbReference type="Pfam" id="PF12807">
    <property type="entry name" value="eIF3_p135"/>
    <property type="match status" value="1"/>
</dbReference>
<dbReference type="PANTHER" id="PTHR12601:SF6">
    <property type="entry name" value="CLUSTERED MITOCHONDRIA PROTEIN HOMOLOG"/>
    <property type="match status" value="1"/>
</dbReference>
<feature type="region of interest" description="Disordered" evidence="3">
    <location>
        <begin position="997"/>
        <end position="1021"/>
    </location>
</feature>
<evidence type="ECO:0000256" key="1">
    <source>
        <dbReference type="ARBA" id="ARBA00022490"/>
    </source>
</evidence>
<reference evidence="5 6" key="1">
    <citation type="journal article" date="2023" name="Elife">
        <title>Identification of key yeast species and microbe-microbe interactions impacting larval growth of Drosophila in the wild.</title>
        <authorList>
            <person name="Mure A."/>
            <person name="Sugiura Y."/>
            <person name="Maeda R."/>
            <person name="Honda K."/>
            <person name="Sakurai N."/>
            <person name="Takahashi Y."/>
            <person name="Watada M."/>
            <person name="Katoh T."/>
            <person name="Gotoh A."/>
            <person name="Gotoh Y."/>
            <person name="Taniguchi I."/>
            <person name="Nakamura K."/>
            <person name="Hayashi T."/>
            <person name="Katayama T."/>
            <person name="Uemura T."/>
            <person name="Hattori Y."/>
        </authorList>
    </citation>
    <scope>NUCLEOTIDE SEQUENCE [LARGE SCALE GENOMIC DNA]</scope>
    <source>
        <strain evidence="5 6">SC-9</strain>
    </source>
</reference>
<dbReference type="PANTHER" id="PTHR12601">
    <property type="entry name" value="EUKARYOTIC TRANSLATION INITIATION FACTOR 3 SUBUNIT EIF-3"/>
    <property type="match status" value="1"/>
</dbReference>
<dbReference type="GO" id="GO:0003729">
    <property type="term" value="F:mRNA binding"/>
    <property type="evidence" value="ECO:0007669"/>
    <property type="project" value="TreeGrafter"/>
</dbReference>
<dbReference type="InterPro" id="IPR027523">
    <property type="entry name" value="CLU_prot"/>
</dbReference>
<evidence type="ECO:0000313" key="5">
    <source>
        <dbReference type="EMBL" id="GMM33120.1"/>
    </source>
</evidence>
<dbReference type="SUPFAM" id="SSF48452">
    <property type="entry name" value="TPR-like"/>
    <property type="match status" value="1"/>
</dbReference>
<feature type="compositionally biased region" description="Basic residues" evidence="3">
    <location>
        <begin position="1348"/>
        <end position="1360"/>
    </location>
</feature>
<protein>
    <submittedName>
        <fullName evidence="5">Translation initiation factor 3 subunit</fullName>
    </submittedName>
</protein>
<dbReference type="InterPro" id="IPR033646">
    <property type="entry name" value="CLU-central"/>
</dbReference>
<dbReference type="GO" id="GO:0003743">
    <property type="term" value="F:translation initiation factor activity"/>
    <property type="evidence" value="ECO:0007669"/>
    <property type="project" value="UniProtKB-KW"/>
</dbReference>
<dbReference type="EMBL" id="BTFZ01000001">
    <property type="protein sequence ID" value="GMM33120.1"/>
    <property type="molecule type" value="Genomic_DNA"/>
</dbReference>
<gene>
    <name evidence="5" type="ORF">DASC09_004450</name>
</gene>
<feature type="region of interest" description="Disordered" evidence="3">
    <location>
        <begin position="1321"/>
        <end position="1360"/>
    </location>
</feature>
<name>A0AAV5QF80_9ASCO</name>
<evidence type="ECO:0000313" key="6">
    <source>
        <dbReference type="Proteomes" id="UP001360560"/>
    </source>
</evidence>
<dbReference type="InterPro" id="IPR025697">
    <property type="entry name" value="CLU_dom"/>
</dbReference>
<keyword evidence="5" id="KW-0648">Protein biosynthesis</keyword>
<comment type="caution">
    <text evidence="5">The sequence shown here is derived from an EMBL/GenBank/DDBJ whole genome shotgun (WGS) entry which is preliminary data.</text>
</comment>
<proteinExistence type="predicted"/>
<evidence type="ECO:0000259" key="4">
    <source>
        <dbReference type="PROSITE" id="PS51823"/>
    </source>
</evidence>
<dbReference type="Proteomes" id="UP001360560">
    <property type="component" value="Unassembled WGS sequence"/>
</dbReference>
<evidence type="ECO:0000256" key="3">
    <source>
        <dbReference type="SAM" id="MobiDB-lite"/>
    </source>
</evidence>
<keyword evidence="1" id="KW-0963">Cytoplasm</keyword>
<dbReference type="GO" id="GO:0005737">
    <property type="term" value="C:cytoplasm"/>
    <property type="evidence" value="ECO:0007669"/>
    <property type="project" value="TreeGrafter"/>
</dbReference>
<dbReference type="GeneID" id="90071099"/>
<dbReference type="CDD" id="cd15466">
    <property type="entry name" value="CLU-central"/>
    <property type="match status" value="1"/>
</dbReference>
<dbReference type="Gene3D" id="1.25.40.10">
    <property type="entry name" value="Tetratricopeptide repeat domain"/>
    <property type="match status" value="2"/>
</dbReference>
<dbReference type="Pfam" id="PF15044">
    <property type="entry name" value="CLU_N"/>
    <property type="match status" value="1"/>
</dbReference>
<dbReference type="PROSITE" id="PS51823">
    <property type="entry name" value="CLU"/>
    <property type="match status" value="1"/>
</dbReference>
<keyword evidence="2" id="KW-0802">TPR repeat</keyword>
<keyword evidence="5" id="KW-0396">Initiation factor</keyword>
<dbReference type="Pfam" id="PF13374">
    <property type="entry name" value="TPR_10"/>
    <property type="match status" value="1"/>
</dbReference>
<dbReference type="Pfam" id="PF13236">
    <property type="entry name" value="CLU"/>
    <property type="match status" value="1"/>
</dbReference>
<organism evidence="5 6">
    <name type="scientific">Saccharomycopsis crataegensis</name>
    <dbReference type="NCBI Taxonomy" id="43959"/>
    <lineage>
        <taxon>Eukaryota</taxon>
        <taxon>Fungi</taxon>
        <taxon>Dikarya</taxon>
        <taxon>Ascomycota</taxon>
        <taxon>Saccharomycotina</taxon>
        <taxon>Saccharomycetes</taxon>
        <taxon>Saccharomycopsidaceae</taxon>
        <taxon>Saccharomycopsis</taxon>
    </lineage>
</organism>
<dbReference type="Gene3D" id="3.30.2280.10">
    <property type="entry name" value="Hypothetical protein (hspc210)"/>
    <property type="match status" value="1"/>
</dbReference>
<feature type="compositionally biased region" description="Acidic residues" evidence="3">
    <location>
        <begin position="820"/>
        <end position="829"/>
    </location>
</feature>
<feature type="region of interest" description="Disordered" evidence="3">
    <location>
        <begin position="793"/>
        <end position="829"/>
    </location>
</feature>
<dbReference type="GO" id="GO:0048312">
    <property type="term" value="P:intracellular distribution of mitochondria"/>
    <property type="evidence" value="ECO:0007669"/>
    <property type="project" value="TreeGrafter"/>
</dbReference>
<feature type="compositionally biased region" description="Basic and acidic residues" evidence="3">
    <location>
        <begin position="793"/>
        <end position="819"/>
    </location>
</feature>
<dbReference type="InterPro" id="IPR023231">
    <property type="entry name" value="GSKIP_dom_sf"/>
</dbReference>
<dbReference type="InterPro" id="IPR028275">
    <property type="entry name" value="CLU_N"/>
</dbReference>
<dbReference type="InterPro" id="IPR011990">
    <property type="entry name" value="TPR-like_helical_dom_sf"/>
</dbReference>
<dbReference type="Pfam" id="PF13424">
    <property type="entry name" value="TPR_12"/>
    <property type="match status" value="1"/>
</dbReference>
<accession>A0AAV5QF80</accession>
<feature type="repeat" description="TPR" evidence="2">
    <location>
        <begin position="1214"/>
        <end position="1247"/>
    </location>
</feature>
<dbReference type="InterPro" id="IPR019734">
    <property type="entry name" value="TPR_rpt"/>
</dbReference>
<dbReference type="RefSeq" id="XP_064850120.1">
    <property type="nucleotide sequence ID" value="XM_064994048.1"/>
</dbReference>